<sequence>MNKRADNAGNGRSKTMLWWLLGVIALVLIGALVWYWAQQQSGIRRETPPLQTIIPLPPPPEPPPEQEPPPEPEEVEQDVPDPDPEPTPLDEPLPEDDVPRPSDDLSEAMQIDGDAQSGSDAFGLSAGGGGGMGGSGAGRAGNATYGQYLAYQLQRVLRDDADTRALVFQLRLNLWLNEGGQITRVEVLRSSGDDSVDEKVVTALRRAAAFGERPPASLRLPVTIAVSGRRPG</sequence>
<evidence type="ECO:0000313" key="8">
    <source>
        <dbReference type="EMBL" id="MEY1660680.1"/>
    </source>
</evidence>
<feature type="compositionally biased region" description="Pro residues" evidence="5">
    <location>
        <begin position="55"/>
        <end position="67"/>
    </location>
</feature>
<evidence type="ECO:0000256" key="3">
    <source>
        <dbReference type="ARBA" id="ARBA00022989"/>
    </source>
</evidence>
<dbReference type="Gene3D" id="3.30.1150.10">
    <property type="match status" value="1"/>
</dbReference>
<evidence type="ECO:0000259" key="7">
    <source>
        <dbReference type="PROSITE" id="PS52015"/>
    </source>
</evidence>
<keyword evidence="3 6" id="KW-1133">Transmembrane helix</keyword>
<gene>
    <name evidence="8" type="ORF">AB5I84_00790</name>
</gene>
<keyword evidence="9" id="KW-1185">Reference proteome</keyword>
<dbReference type="NCBIfam" id="TIGR01352">
    <property type="entry name" value="tonB_Cterm"/>
    <property type="match status" value="1"/>
</dbReference>
<dbReference type="RefSeq" id="WP_369453925.1">
    <property type="nucleotide sequence ID" value="NZ_JBGCUO010000001.1"/>
</dbReference>
<feature type="domain" description="TonB C-terminal" evidence="7">
    <location>
        <begin position="142"/>
        <end position="232"/>
    </location>
</feature>
<accession>A0ABV4ACW8</accession>
<comment type="caution">
    <text evidence="8">The sequence shown here is derived from an EMBL/GenBank/DDBJ whole genome shotgun (WGS) entry which is preliminary data.</text>
</comment>
<reference evidence="8 9" key="1">
    <citation type="submission" date="2024-07" db="EMBL/GenBank/DDBJ databases">
        <authorList>
            <person name="Ren Q."/>
        </authorList>
    </citation>
    <scope>NUCLEOTIDE SEQUENCE [LARGE SCALE GENOMIC DNA]</scope>
    <source>
        <strain evidence="8 9">REN37</strain>
    </source>
</reference>
<dbReference type="EMBL" id="JBGCUO010000001">
    <property type="protein sequence ID" value="MEY1660680.1"/>
    <property type="molecule type" value="Genomic_DNA"/>
</dbReference>
<dbReference type="SUPFAM" id="SSF74653">
    <property type="entry name" value="TolA/TonB C-terminal domain"/>
    <property type="match status" value="1"/>
</dbReference>
<name>A0ABV4ACW8_9GAMM</name>
<evidence type="ECO:0000256" key="1">
    <source>
        <dbReference type="ARBA" id="ARBA00004167"/>
    </source>
</evidence>
<dbReference type="InterPro" id="IPR037682">
    <property type="entry name" value="TonB_C"/>
</dbReference>
<evidence type="ECO:0000313" key="9">
    <source>
        <dbReference type="Proteomes" id="UP001562065"/>
    </source>
</evidence>
<dbReference type="Pfam" id="PF13103">
    <property type="entry name" value="TonB_2"/>
    <property type="match status" value="1"/>
</dbReference>
<comment type="subcellular location">
    <subcellularLocation>
        <location evidence="1">Membrane</location>
        <topology evidence="1">Single-pass membrane protein</topology>
    </subcellularLocation>
</comment>
<evidence type="ECO:0000256" key="5">
    <source>
        <dbReference type="SAM" id="MobiDB-lite"/>
    </source>
</evidence>
<feature type="compositionally biased region" description="Acidic residues" evidence="5">
    <location>
        <begin position="68"/>
        <end position="84"/>
    </location>
</feature>
<dbReference type="Proteomes" id="UP001562065">
    <property type="component" value="Unassembled WGS sequence"/>
</dbReference>
<evidence type="ECO:0000256" key="2">
    <source>
        <dbReference type="ARBA" id="ARBA00022692"/>
    </source>
</evidence>
<dbReference type="PROSITE" id="PS52015">
    <property type="entry name" value="TONB_CTD"/>
    <property type="match status" value="1"/>
</dbReference>
<evidence type="ECO:0000256" key="4">
    <source>
        <dbReference type="ARBA" id="ARBA00023136"/>
    </source>
</evidence>
<feature type="region of interest" description="Disordered" evidence="5">
    <location>
        <begin position="49"/>
        <end position="106"/>
    </location>
</feature>
<keyword evidence="2 6" id="KW-0812">Transmembrane</keyword>
<feature type="transmembrane region" description="Helical" evidence="6">
    <location>
        <begin position="16"/>
        <end position="37"/>
    </location>
</feature>
<dbReference type="InterPro" id="IPR006260">
    <property type="entry name" value="TonB/TolA_C"/>
</dbReference>
<evidence type="ECO:0000256" key="6">
    <source>
        <dbReference type="SAM" id="Phobius"/>
    </source>
</evidence>
<protein>
    <submittedName>
        <fullName evidence="8">TonB family protein</fullName>
    </submittedName>
</protein>
<organism evidence="8 9">
    <name type="scientific">Isoalcanivorax beigongshangi</name>
    <dbReference type="NCBI Taxonomy" id="3238810"/>
    <lineage>
        <taxon>Bacteria</taxon>
        <taxon>Pseudomonadati</taxon>
        <taxon>Pseudomonadota</taxon>
        <taxon>Gammaproteobacteria</taxon>
        <taxon>Oceanospirillales</taxon>
        <taxon>Alcanivoracaceae</taxon>
        <taxon>Isoalcanivorax</taxon>
    </lineage>
</organism>
<proteinExistence type="predicted"/>
<keyword evidence="4 6" id="KW-0472">Membrane</keyword>